<dbReference type="PRINTS" id="PR00998">
    <property type="entry name" value="CRBOXYPTASET"/>
</dbReference>
<organism evidence="2 3">
    <name type="scientific">Paenibacillus shirakamiensis</name>
    <dbReference type="NCBI Taxonomy" id="1265935"/>
    <lineage>
        <taxon>Bacteria</taxon>
        <taxon>Bacillati</taxon>
        <taxon>Bacillota</taxon>
        <taxon>Bacilli</taxon>
        <taxon>Bacillales</taxon>
        <taxon>Paenibacillaceae</taxon>
        <taxon>Paenibacillus</taxon>
    </lineage>
</organism>
<dbReference type="InterPro" id="IPR001333">
    <property type="entry name" value="Peptidase_M32_Taq"/>
</dbReference>
<comment type="function">
    <text evidence="1">Broad specificity carboxypetidase that releases amino acids sequentially from the C-terminus, including neutral, aromatic, polar and basic residues.</text>
</comment>
<dbReference type="Proteomes" id="UP001519288">
    <property type="component" value="Unassembled WGS sequence"/>
</dbReference>
<dbReference type="SUPFAM" id="SSF55486">
    <property type="entry name" value="Metalloproteases ('zincins'), catalytic domain"/>
    <property type="match status" value="1"/>
</dbReference>
<dbReference type="PANTHER" id="PTHR34217:SF1">
    <property type="entry name" value="CARBOXYPEPTIDASE 1"/>
    <property type="match status" value="1"/>
</dbReference>
<sequence>MAQAVEQTLDSFTALNKKIRNYYEAVGLMAWDLRTGAPKKAAESRSETIGLLSTEAFKLATSEEMGQYLSILNQPDVLAQLDDVNRRIVQDVQEEYDRSIKIPAEKYEEFVVLTTQSETLWEDFKHRADFAGFAPYLTKIVAKLQEFIDYWGPRATRYDTLLHMYEPDLTTVKLDQVFAQLRDRLVPLAESIRASEHQPQTKFLDQLFDKEQQKKFSIFLLEQIGYDFDAGRIDESEHPFQTTLNLGDARITTKYLQDDVTSAIFSSLHEGGHALYEQNVDPKLAGTPLQQGTSMGIHESQSRFWENVIGRSRPFWDRYYGDLQRHFPEQLGDVKLEDFHRAVNRVENSLIRIEADELTYNLHVIIRYEIEKQLFNDNLSVDDLPKVWNEKYESYLGIAPPNDGVGVLQDVHWSGGSFGYFPSYSLGNMYAAQIAHTLNKQFPNLDELIAAGNFAPIKEWLTDKIYKYGKSRKPQEIIKEVTGEDLNPDYLAEYLEQKYKAIYDL</sequence>
<dbReference type="PROSITE" id="PS52034">
    <property type="entry name" value="PEPTIDASE_M32"/>
    <property type="match status" value="1"/>
</dbReference>
<name>A0ABS4JD76_9BACL</name>
<dbReference type="PIRSF" id="PIRSF006615">
    <property type="entry name" value="Zn_crbxpep_Taq"/>
    <property type="match status" value="1"/>
</dbReference>
<keyword evidence="1" id="KW-0482">Metalloprotease</keyword>
<dbReference type="Gene3D" id="1.10.1370.30">
    <property type="match status" value="1"/>
</dbReference>
<comment type="caution">
    <text evidence="2">The sequence shown here is derived from an EMBL/GenBank/DDBJ whole genome shotgun (WGS) entry which is preliminary data.</text>
</comment>
<comment type="similarity">
    <text evidence="1">Belongs to the peptidase M32 family.</text>
</comment>
<dbReference type="RefSeq" id="WP_209859132.1">
    <property type="nucleotide sequence ID" value="NZ_JAGGLD010000001.1"/>
</dbReference>
<keyword evidence="1" id="KW-0645">Protease</keyword>
<dbReference type="CDD" id="cd06460">
    <property type="entry name" value="M32_Taq"/>
    <property type="match status" value="1"/>
</dbReference>
<keyword evidence="1" id="KW-0479">Metal-binding</keyword>
<evidence type="ECO:0000313" key="2">
    <source>
        <dbReference type="EMBL" id="MBP1999674.1"/>
    </source>
</evidence>
<accession>A0ABS4JD76</accession>
<dbReference type="EMBL" id="JAGGLD010000001">
    <property type="protein sequence ID" value="MBP1999674.1"/>
    <property type="molecule type" value="Genomic_DNA"/>
</dbReference>
<reference evidence="2 3" key="1">
    <citation type="submission" date="2021-03" db="EMBL/GenBank/DDBJ databases">
        <title>Genomic Encyclopedia of Type Strains, Phase IV (KMG-IV): sequencing the most valuable type-strain genomes for metagenomic binning, comparative biology and taxonomic classification.</title>
        <authorList>
            <person name="Goeker M."/>
        </authorList>
    </citation>
    <scope>NUCLEOTIDE SEQUENCE [LARGE SCALE GENOMIC DNA]</scope>
    <source>
        <strain evidence="2 3">DSM 26806</strain>
    </source>
</reference>
<gene>
    <name evidence="2" type="ORF">J2Z69_000693</name>
</gene>
<keyword evidence="1 2" id="KW-0121">Carboxypeptidase</keyword>
<dbReference type="PANTHER" id="PTHR34217">
    <property type="entry name" value="METAL-DEPENDENT CARBOXYPEPTIDASE"/>
    <property type="match status" value="1"/>
</dbReference>
<dbReference type="EC" id="3.4.17.19" evidence="1"/>
<keyword evidence="1 2" id="KW-0378">Hydrolase</keyword>
<evidence type="ECO:0000313" key="3">
    <source>
        <dbReference type="Proteomes" id="UP001519288"/>
    </source>
</evidence>
<keyword evidence="3" id="KW-1185">Reference proteome</keyword>
<protein>
    <recommendedName>
        <fullName evidence="1">Metal-dependent carboxypeptidase</fullName>
        <ecNumber evidence="1">3.4.17.19</ecNumber>
    </recommendedName>
</protein>
<evidence type="ECO:0000256" key="1">
    <source>
        <dbReference type="PIRNR" id="PIRNR006615"/>
    </source>
</evidence>
<dbReference type="GO" id="GO:0004180">
    <property type="term" value="F:carboxypeptidase activity"/>
    <property type="evidence" value="ECO:0007669"/>
    <property type="project" value="UniProtKB-KW"/>
</dbReference>
<proteinExistence type="inferred from homology"/>
<dbReference type="Pfam" id="PF02074">
    <property type="entry name" value="Peptidase_M32"/>
    <property type="match status" value="1"/>
</dbReference>
<comment type="catalytic activity">
    <reaction evidence="1">
        <text>Release of a C-terminal amino acid with broad specificity, except for -Pro.</text>
        <dbReference type="EC" id="3.4.17.19"/>
    </reaction>
</comment>